<dbReference type="EMBL" id="AGUE01000108">
    <property type="protein sequence ID" value="EHK99700.1"/>
    <property type="molecule type" value="Genomic_DNA"/>
</dbReference>
<dbReference type="HOGENOM" id="CLU_1180316_0_0_1"/>
<keyword evidence="1" id="KW-0175">Coiled coil</keyword>
<proteinExistence type="predicted"/>
<sequence length="235" mass="27155">MKNPVLSDLEALNKTSAHPSQCAIQLTKTVEAATLIPTDLDSIQVMLKRIEEQSKNVLMLQILQGLQNEMKDMKKAMEETKKEMRVEIQQAKEGMETVIKETMTKMEEIEKEMRQTVAQTEKEMANKIEETKKEIQAEVQLIKKSEQMARKVMIQTIKETKNEVQHENQKATKENQQTQKDLNSEMQRMAMKLPQMNAIQHKLEKQRNDIKAIQQSTKETIGGLKVELQTQNMAM</sequence>
<dbReference type="AlphaFoldDB" id="H0EP11"/>
<dbReference type="OrthoDB" id="10314150at2759"/>
<evidence type="ECO:0000313" key="3">
    <source>
        <dbReference type="Proteomes" id="UP000005446"/>
    </source>
</evidence>
<feature type="coiled-coil region" evidence="1">
    <location>
        <begin position="63"/>
        <end position="216"/>
    </location>
</feature>
<evidence type="ECO:0000313" key="2">
    <source>
        <dbReference type="EMBL" id="EHK99700.1"/>
    </source>
</evidence>
<reference evidence="2 3" key="1">
    <citation type="journal article" date="2012" name="Eukaryot. Cell">
        <title>Genome sequence of the fungus Glarea lozoyensis: the first genome sequence of a species from the Helotiaceae family.</title>
        <authorList>
            <person name="Youssar L."/>
            <person name="Gruening B.A."/>
            <person name="Erxleben A."/>
            <person name="Guenther S."/>
            <person name="Huettel W."/>
        </authorList>
    </citation>
    <scope>NUCLEOTIDE SEQUENCE [LARGE SCALE GENOMIC DNA]</scope>
    <source>
        <strain evidence="3">ATCC 74030 / MF5533</strain>
    </source>
</reference>
<keyword evidence="3" id="KW-1185">Reference proteome</keyword>
<accession>H0EP11</accession>
<evidence type="ECO:0000256" key="1">
    <source>
        <dbReference type="SAM" id="Coils"/>
    </source>
</evidence>
<protein>
    <submittedName>
        <fullName evidence="2">Uncharacterized protein</fullName>
    </submittedName>
</protein>
<dbReference type="Proteomes" id="UP000005446">
    <property type="component" value="Unassembled WGS sequence"/>
</dbReference>
<name>H0EP11_GLAL7</name>
<comment type="caution">
    <text evidence="2">The sequence shown here is derived from an EMBL/GenBank/DDBJ whole genome shotgun (WGS) entry which is preliminary data.</text>
</comment>
<gene>
    <name evidence="2" type="ORF">M7I_4377</name>
</gene>
<organism evidence="2 3">
    <name type="scientific">Glarea lozoyensis (strain ATCC 74030 / MF5533)</name>
    <dbReference type="NCBI Taxonomy" id="1104152"/>
    <lineage>
        <taxon>Eukaryota</taxon>
        <taxon>Fungi</taxon>
        <taxon>Dikarya</taxon>
        <taxon>Ascomycota</taxon>
        <taxon>Pezizomycotina</taxon>
        <taxon>Leotiomycetes</taxon>
        <taxon>Helotiales</taxon>
        <taxon>Helotiaceae</taxon>
        <taxon>Glarea</taxon>
    </lineage>
</organism>
<dbReference type="InParanoid" id="H0EP11"/>